<dbReference type="Proteomes" id="UP000092596">
    <property type="component" value="Chromosome"/>
</dbReference>
<reference evidence="3 4" key="1">
    <citation type="submission" date="2015-06" db="EMBL/GenBank/DDBJ databases">
        <title>Investigation of pathophysiology for high-risk pregnancy and development of treatment modality based on it.</title>
        <authorList>
            <person name="Kim B.-C."/>
            <person name="Lim S."/>
        </authorList>
    </citation>
    <scope>NUCLEOTIDE SEQUENCE [LARGE SCALE GENOMIC DNA]</scope>
    <source>
        <strain evidence="3 4">AD1-86</strain>
    </source>
</reference>
<accession>A0A1B0ZGG7</accession>
<dbReference type="AlphaFoldDB" id="A0A1B0ZGG7"/>
<sequence>MINSTALMSASRPRVWFSGLAALALATSLTGCGALTDAGQNDRSDSSSTSHSSNENGHTKGSGGHGVPDRKKQPAGNADDVKSWLLTEEHLPVDGMKPSEVEVDKEEGDFELSFSLEHPNISPECTDAVTTLNNTSFTSATVATSVFRGRPAPGSVNAESMIKIVALTTPDDMNVMDFYNDVVQKCGNIQGAPPITVDKPFGGEGVHVKLPDEEFFLAGKSSGKRHIFVVMSDVGDDDAQAVIDAQLDLFDRSIASDH</sequence>
<evidence type="ECO:0000256" key="1">
    <source>
        <dbReference type="SAM" id="MobiDB-lite"/>
    </source>
</evidence>
<gene>
    <name evidence="3" type="ORF">DAD186_05100</name>
</gene>
<dbReference type="KEGG" id="dva:DAD186_05100"/>
<proteinExistence type="predicted"/>
<evidence type="ECO:0000313" key="4">
    <source>
        <dbReference type="Proteomes" id="UP000092596"/>
    </source>
</evidence>
<protein>
    <recommendedName>
        <fullName evidence="5">Lipoprotein</fullName>
    </recommendedName>
</protein>
<dbReference type="EMBL" id="CP012117">
    <property type="protein sequence ID" value="ANP27065.1"/>
    <property type="molecule type" value="Genomic_DNA"/>
</dbReference>
<keyword evidence="2" id="KW-0732">Signal</keyword>
<evidence type="ECO:0000313" key="3">
    <source>
        <dbReference type="EMBL" id="ANP27065.1"/>
    </source>
</evidence>
<feature type="signal peptide" evidence="2">
    <location>
        <begin position="1"/>
        <end position="33"/>
    </location>
</feature>
<dbReference type="STRING" id="1630135.DAD186_05100"/>
<organism evidence="3 4">
    <name type="scientific">Dermabacter vaginalis</name>
    <dbReference type="NCBI Taxonomy" id="1630135"/>
    <lineage>
        <taxon>Bacteria</taxon>
        <taxon>Bacillati</taxon>
        <taxon>Actinomycetota</taxon>
        <taxon>Actinomycetes</taxon>
        <taxon>Micrococcales</taxon>
        <taxon>Dermabacteraceae</taxon>
        <taxon>Dermabacter</taxon>
    </lineage>
</organism>
<feature type="region of interest" description="Disordered" evidence="1">
    <location>
        <begin position="37"/>
        <end position="78"/>
    </location>
</feature>
<name>A0A1B0ZGG7_9MICO</name>
<feature type="chain" id="PRO_5039009651" description="Lipoprotein" evidence="2">
    <location>
        <begin position="34"/>
        <end position="258"/>
    </location>
</feature>
<evidence type="ECO:0000256" key="2">
    <source>
        <dbReference type="SAM" id="SignalP"/>
    </source>
</evidence>
<evidence type="ECO:0008006" key="5">
    <source>
        <dbReference type="Google" id="ProtNLM"/>
    </source>
</evidence>